<sequence length="164" mass="17522">MRLTRRGLAVLVAGAVLLPFGQWGGYPFLRALGAALLGAVLAAVLLTVRGLTVRVRRSVYPDRVERGRPALASLRVGNPGARRMPGFLATDAAGGAARTIRVRALPAGAEAFYHYELPTGTRAERPSGRWCCTGWTRSGWPATGSPPERPRSCGCIPGSFRRGR</sequence>
<name>A0A6V8LIH0_9ACTN</name>
<feature type="transmembrane region" description="Helical" evidence="1">
    <location>
        <begin position="31"/>
        <end position="48"/>
    </location>
</feature>
<evidence type="ECO:0000313" key="3">
    <source>
        <dbReference type="Proteomes" id="UP000482960"/>
    </source>
</evidence>
<dbReference type="EMBL" id="BLPG01000001">
    <property type="protein sequence ID" value="GFJ95350.1"/>
    <property type="molecule type" value="Genomic_DNA"/>
</dbReference>
<organism evidence="2 3">
    <name type="scientific">Phytohabitans rumicis</name>
    <dbReference type="NCBI Taxonomy" id="1076125"/>
    <lineage>
        <taxon>Bacteria</taxon>
        <taxon>Bacillati</taxon>
        <taxon>Actinomycetota</taxon>
        <taxon>Actinomycetes</taxon>
        <taxon>Micromonosporales</taxon>
        <taxon>Micromonosporaceae</taxon>
    </lineage>
</organism>
<reference evidence="2 3" key="2">
    <citation type="submission" date="2020-03" db="EMBL/GenBank/DDBJ databases">
        <authorList>
            <person name="Ichikawa N."/>
            <person name="Kimura A."/>
            <person name="Kitahashi Y."/>
            <person name="Uohara A."/>
        </authorList>
    </citation>
    <scope>NUCLEOTIDE SEQUENCE [LARGE SCALE GENOMIC DNA]</scope>
    <source>
        <strain evidence="2 3">NBRC 108638</strain>
    </source>
</reference>
<evidence type="ECO:0000256" key="1">
    <source>
        <dbReference type="SAM" id="Phobius"/>
    </source>
</evidence>
<proteinExistence type="predicted"/>
<dbReference type="AlphaFoldDB" id="A0A6V8LIH0"/>
<comment type="caution">
    <text evidence="2">The sequence shown here is derived from an EMBL/GenBank/DDBJ whole genome shotgun (WGS) entry which is preliminary data.</text>
</comment>
<gene>
    <name evidence="2" type="ORF">Prum_089920</name>
</gene>
<keyword evidence="1" id="KW-0812">Transmembrane</keyword>
<accession>A0A6V8LIH0</accession>
<dbReference type="RefSeq" id="WP_218577631.1">
    <property type="nucleotide sequence ID" value="NZ_BLPG01000001.1"/>
</dbReference>
<keyword evidence="3" id="KW-1185">Reference proteome</keyword>
<dbReference type="Proteomes" id="UP000482960">
    <property type="component" value="Unassembled WGS sequence"/>
</dbReference>
<evidence type="ECO:0000313" key="2">
    <source>
        <dbReference type="EMBL" id="GFJ95350.1"/>
    </source>
</evidence>
<keyword evidence="1" id="KW-0472">Membrane</keyword>
<protein>
    <recommendedName>
        <fullName evidence="4">DUF58 domain-containing protein</fullName>
    </recommendedName>
</protein>
<keyword evidence="1" id="KW-1133">Transmembrane helix</keyword>
<reference evidence="2 3" key="1">
    <citation type="submission" date="2020-03" db="EMBL/GenBank/DDBJ databases">
        <title>Whole genome shotgun sequence of Phytohabitans rumicis NBRC 108638.</title>
        <authorList>
            <person name="Komaki H."/>
            <person name="Tamura T."/>
        </authorList>
    </citation>
    <scope>NUCLEOTIDE SEQUENCE [LARGE SCALE GENOMIC DNA]</scope>
    <source>
        <strain evidence="2 3">NBRC 108638</strain>
    </source>
</reference>
<evidence type="ECO:0008006" key="4">
    <source>
        <dbReference type="Google" id="ProtNLM"/>
    </source>
</evidence>